<feature type="compositionally biased region" description="Polar residues" evidence="1">
    <location>
        <begin position="62"/>
        <end position="72"/>
    </location>
</feature>
<name>A0A654U7X3_MYCTX</name>
<dbReference type="EMBL" id="CFOE01000679">
    <property type="protein sequence ID" value="CFE44676.1"/>
    <property type="molecule type" value="Genomic_DNA"/>
</dbReference>
<feature type="compositionally biased region" description="Low complexity" evidence="1">
    <location>
        <begin position="79"/>
        <end position="101"/>
    </location>
</feature>
<evidence type="ECO:0000313" key="5">
    <source>
        <dbReference type="EMBL" id="CPB03709.1"/>
    </source>
</evidence>
<evidence type="ECO:0000313" key="8">
    <source>
        <dbReference type="Proteomes" id="UP000046680"/>
    </source>
</evidence>
<evidence type="ECO:0000256" key="1">
    <source>
        <dbReference type="SAM" id="MobiDB-lite"/>
    </source>
</evidence>
<dbReference type="EMBL" id="CSBK01003568">
    <property type="protein sequence ID" value="CPB03709.1"/>
    <property type="molecule type" value="Genomic_DNA"/>
</dbReference>
<dbReference type="Proteomes" id="UP000048289">
    <property type="component" value="Unassembled WGS sequence"/>
</dbReference>
<dbReference type="Proteomes" id="UP000046680">
    <property type="component" value="Unassembled WGS sequence"/>
</dbReference>
<protein>
    <submittedName>
        <fullName evidence="3">Uncharacterized protein</fullName>
    </submittedName>
</protein>
<evidence type="ECO:0000313" key="9">
    <source>
        <dbReference type="Proteomes" id="UP000048289"/>
    </source>
</evidence>
<organism evidence="3 8">
    <name type="scientific">Mycobacterium tuberculosis</name>
    <dbReference type="NCBI Taxonomy" id="1773"/>
    <lineage>
        <taxon>Bacteria</taxon>
        <taxon>Bacillati</taxon>
        <taxon>Actinomycetota</taxon>
        <taxon>Actinomycetes</taxon>
        <taxon>Mycobacteriales</taxon>
        <taxon>Mycobacteriaceae</taxon>
        <taxon>Mycobacterium</taxon>
        <taxon>Mycobacterium tuberculosis complex</taxon>
    </lineage>
</organism>
<dbReference type="EMBL" id="CQQC01001411">
    <property type="protein sequence ID" value="CNV92451.1"/>
    <property type="molecule type" value="Genomic_DNA"/>
</dbReference>
<evidence type="ECO:0000313" key="2">
    <source>
        <dbReference type="EMBL" id="CFE44676.1"/>
    </source>
</evidence>
<dbReference type="EMBL" id="CGCX01002053">
    <property type="protein sequence ID" value="CFS05895.1"/>
    <property type="molecule type" value="Genomic_DNA"/>
</dbReference>
<dbReference type="AlphaFoldDB" id="A0A654U7X3"/>
<evidence type="ECO:0000313" key="3">
    <source>
        <dbReference type="EMBL" id="CFS05895.1"/>
    </source>
</evidence>
<dbReference type="Proteomes" id="UP000039021">
    <property type="component" value="Unassembled WGS sequence"/>
</dbReference>
<sequence length="107" mass="11270">MPSQGKSTRKSPDIDNVESVVVWSSASTVTQAPTRSARSQMARALSSAIFWPSRSRACPSADSLSDTSSGRTPSHAISPRRPSTSKSPRYARTAAAASSASVTFSPR</sequence>
<evidence type="ECO:0000313" key="6">
    <source>
        <dbReference type="Proteomes" id="UP000039021"/>
    </source>
</evidence>
<reference evidence="6 7" key="2">
    <citation type="submission" date="2015-03" db="EMBL/GenBank/DDBJ databases">
        <authorList>
            <consortium name="Pathogen Informatics"/>
        </authorList>
    </citation>
    <scope>NUCLEOTIDE SEQUENCE [LARGE SCALE GENOMIC DNA]</scope>
    <source>
        <strain evidence="3 8">C09601061</strain>
        <strain evidence="4 7">D00501624</strain>
        <strain evidence="2 9">G09901357</strain>
        <strain evidence="6">N09902308</strain>
    </source>
</reference>
<proteinExistence type="predicted"/>
<accession>A0A654U7X3</accession>
<evidence type="ECO:0000313" key="7">
    <source>
        <dbReference type="Proteomes" id="UP000039217"/>
    </source>
</evidence>
<gene>
    <name evidence="3" type="ORF">ERS007657_03810</name>
    <name evidence="4" type="ORF">ERS007661_03287</name>
    <name evidence="2" type="ORF">ERS007681_03679</name>
    <name evidence="5" type="ORF">ERS007739_05022</name>
</gene>
<dbReference type="Proteomes" id="UP000039217">
    <property type="component" value="Unassembled WGS sequence"/>
</dbReference>
<feature type="region of interest" description="Disordered" evidence="1">
    <location>
        <begin position="55"/>
        <end position="107"/>
    </location>
</feature>
<reference evidence="5" key="1">
    <citation type="submission" date="2015-03" db="EMBL/GenBank/DDBJ databases">
        <authorList>
            <consortium name="Pathogen Informatics"/>
            <person name="Murphy D."/>
        </authorList>
    </citation>
    <scope>NUCLEOTIDE SEQUENCE</scope>
    <source>
        <strain evidence="5">N09902308</strain>
    </source>
</reference>
<evidence type="ECO:0000313" key="4">
    <source>
        <dbReference type="EMBL" id="CNV92451.1"/>
    </source>
</evidence>